<feature type="region of interest" description="Disordered" evidence="1">
    <location>
        <begin position="1"/>
        <end position="245"/>
    </location>
</feature>
<keyword evidence="2" id="KW-0472">Membrane</keyword>
<proteinExistence type="predicted"/>
<keyword evidence="4" id="KW-0946">Virion</keyword>
<keyword evidence="2" id="KW-0812">Transmembrane</keyword>
<dbReference type="InterPro" id="IPR018767">
    <property type="entry name" value="Brl1/Brr6_dom"/>
</dbReference>
<keyword evidence="5" id="KW-1185">Reference proteome</keyword>
<evidence type="ECO:0000259" key="3">
    <source>
        <dbReference type="SMART" id="SM01042"/>
    </source>
</evidence>
<feature type="compositionally biased region" description="Polar residues" evidence="1">
    <location>
        <begin position="160"/>
        <end position="171"/>
    </location>
</feature>
<dbReference type="GO" id="GO:0031965">
    <property type="term" value="C:nuclear membrane"/>
    <property type="evidence" value="ECO:0007669"/>
    <property type="project" value="InterPro"/>
</dbReference>
<dbReference type="GeneID" id="25978602"/>
<dbReference type="GO" id="GO:0055088">
    <property type="term" value="P:lipid homeostasis"/>
    <property type="evidence" value="ECO:0007669"/>
    <property type="project" value="InterPro"/>
</dbReference>
<protein>
    <submittedName>
        <fullName evidence="4">Nuclear envelope protein</fullName>
    </submittedName>
</protein>
<feature type="compositionally biased region" description="Basic and acidic residues" evidence="1">
    <location>
        <begin position="227"/>
        <end position="240"/>
    </location>
</feature>
<feature type="domain" description="Brl1/Brr6" evidence="3">
    <location>
        <begin position="277"/>
        <end position="411"/>
    </location>
</feature>
<name>F0XBV3_GROCL</name>
<dbReference type="InParanoid" id="F0XBV3"/>
<feature type="transmembrane region" description="Helical" evidence="2">
    <location>
        <begin position="279"/>
        <end position="298"/>
    </location>
</feature>
<dbReference type="PANTHER" id="PTHR28136">
    <property type="entry name" value="NUCLEUS EXPORT PROTEIN BRR6"/>
    <property type="match status" value="1"/>
</dbReference>
<sequence length="518" mass="57076">MSRRTFESPMDWEYQNSSGPLDMSSPFSQVPRQPFGTSSFGAASPSRATKLTNPFASKTPSGLSQPGPPSPSKQLFPRPPSSSFFKPLAARQYPAASAFRNPSFTTPQKRPDDAMSEYSGAEESPAMASDVSELPGDTPDDHERYSQTPASAVGRRLFSERSQSVSTTTGHTPGRGEVPRGALEAFFNRRDKVRKRKRQMGDRDVGSVRNRFNAAYTSDEESDDTDMSERTAGDRRERRLFSKNKHSTDYASGGADRGFIGNLFAAIHEHPNVPLILSWWVQLGINVFLVSVFMWFVWGGISMMRADISYAADAARSRLLADMNACAHEYTKNRCAPKTERLPALNVVCDEWEVCMNQDPSSVMKMQVSAKNVAEIINEFVGAMSIKAWGFIISAMLAMVLASNLGFSRFRETAFVSQASGNAAAHRPYASQPAGAPMMPASQDPNQAYIWAPIGQTPRHIRREFMPGTPTDTEMSPDAPRAAIMAAPQTPSFRRSPSKGERSRSPTKVRYRSPSKGH</sequence>
<dbReference type="EMBL" id="GL629756">
    <property type="protein sequence ID" value="EFX05034.1"/>
    <property type="molecule type" value="Genomic_DNA"/>
</dbReference>
<dbReference type="HOGENOM" id="CLU_040960_0_0_1"/>
<dbReference type="RefSeq" id="XP_014174516.1">
    <property type="nucleotide sequence ID" value="XM_014319041.1"/>
</dbReference>
<gene>
    <name evidence="4" type="ORF">CMQ_5296</name>
</gene>
<reference evidence="4 5" key="1">
    <citation type="journal article" date="2011" name="Proc. Natl. Acad. Sci. U.S.A.">
        <title>Genome and transcriptome analyses of the mountain pine beetle-fungal symbiont Grosmannia clavigera, a lodgepole pine pathogen.</title>
        <authorList>
            <person name="DiGuistini S."/>
            <person name="Wang Y."/>
            <person name="Liao N.Y."/>
            <person name="Taylor G."/>
            <person name="Tanguay P."/>
            <person name="Feau N."/>
            <person name="Henrissat B."/>
            <person name="Chan S.K."/>
            <person name="Hesse-Orce U."/>
            <person name="Alamouti S.M."/>
            <person name="Tsui C.K.M."/>
            <person name="Docking R.T."/>
            <person name="Levasseur A."/>
            <person name="Haridas S."/>
            <person name="Robertson G."/>
            <person name="Birol I."/>
            <person name="Holt R.A."/>
            <person name="Marra M.A."/>
            <person name="Hamelin R.C."/>
            <person name="Hirst M."/>
            <person name="Jones S.J.M."/>
            <person name="Bohlmann J."/>
            <person name="Breuil C."/>
        </authorList>
    </citation>
    <scope>NUCLEOTIDE SEQUENCE [LARGE SCALE GENOMIC DNA]</scope>
    <source>
        <strain evidence="5">kw1407 / UAMH 11150</strain>
    </source>
</reference>
<dbReference type="AlphaFoldDB" id="F0XBV3"/>
<dbReference type="OrthoDB" id="5961at2759"/>
<evidence type="ECO:0000313" key="5">
    <source>
        <dbReference type="Proteomes" id="UP000007796"/>
    </source>
</evidence>
<dbReference type="GO" id="GO:0006998">
    <property type="term" value="P:nuclear envelope organization"/>
    <property type="evidence" value="ECO:0007669"/>
    <property type="project" value="InterPro"/>
</dbReference>
<dbReference type="Pfam" id="PF10104">
    <property type="entry name" value="Brr6_like_C_C"/>
    <property type="match status" value="1"/>
</dbReference>
<keyword evidence="2" id="KW-1133">Transmembrane helix</keyword>
<dbReference type="eggNOG" id="KOG4503">
    <property type="taxonomic scope" value="Eukaryota"/>
</dbReference>
<dbReference type="SMART" id="SM01042">
    <property type="entry name" value="Brr6_like_C_C"/>
    <property type="match status" value="1"/>
</dbReference>
<keyword evidence="4" id="KW-0261">Viral envelope protein</keyword>
<feature type="compositionally biased region" description="Low complexity" evidence="1">
    <location>
        <begin position="72"/>
        <end position="85"/>
    </location>
</feature>
<feature type="region of interest" description="Disordered" evidence="1">
    <location>
        <begin position="465"/>
        <end position="518"/>
    </location>
</feature>
<evidence type="ECO:0000313" key="4">
    <source>
        <dbReference type="EMBL" id="EFX05034.1"/>
    </source>
</evidence>
<organism evidence="5">
    <name type="scientific">Grosmannia clavigera (strain kw1407 / UAMH 11150)</name>
    <name type="common">Blue stain fungus</name>
    <name type="synonym">Graphiocladiella clavigera</name>
    <dbReference type="NCBI Taxonomy" id="655863"/>
    <lineage>
        <taxon>Eukaryota</taxon>
        <taxon>Fungi</taxon>
        <taxon>Dikarya</taxon>
        <taxon>Ascomycota</taxon>
        <taxon>Pezizomycotina</taxon>
        <taxon>Sordariomycetes</taxon>
        <taxon>Sordariomycetidae</taxon>
        <taxon>Ophiostomatales</taxon>
        <taxon>Ophiostomataceae</taxon>
        <taxon>Leptographium</taxon>
    </lineage>
</organism>
<dbReference type="Proteomes" id="UP000007796">
    <property type="component" value="Unassembled WGS sequence"/>
</dbReference>
<dbReference type="STRING" id="655863.F0XBV3"/>
<dbReference type="PANTHER" id="PTHR28136:SF1">
    <property type="entry name" value="NUCLEUS EXPORT PROTEIN BRL1"/>
    <property type="match status" value="1"/>
</dbReference>
<evidence type="ECO:0000256" key="1">
    <source>
        <dbReference type="SAM" id="MobiDB-lite"/>
    </source>
</evidence>
<accession>F0XBV3</accession>
<feature type="transmembrane region" description="Helical" evidence="2">
    <location>
        <begin position="388"/>
        <end position="407"/>
    </location>
</feature>
<feature type="compositionally biased region" description="Basic residues" evidence="1">
    <location>
        <begin position="505"/>
        <end position="518"/>
    </location>
</feature>
<evidence type="ECO:0000256" key="2">
    <source>
        <dbReference type="SAM" id="Phobius"/>
    </source>
</evidence>
<dbReference type="InterPro" id="IPR040202">
    <property type="entry name" value="Brl1/Brr6"/>
</dbReference>
<feature type="compositionally biased region" description="Polar residues" evidence="1">
    <location>
        <begin position="14"/>
        <end position="59"/>
    </location>
</feature>